<dbReference type="Proteomes" id="UP000829354">
    <property type="component" value="Chromosome X"/>
</dbReference>
<dbReference type="AlphaFoldDB" id="A0AAE9CSX3"/>
<evidence type="ECO:0000313" key="4">
    <source>
        <dbReference type="Proteomes" id="UP000827892"/>
    </source>
</evidence>
<reference evidence="2 4" key="2">
    <citation type="submission" date="2022-05" db="EMBL/GenBank/DDBJ databases">
        <title>Chromosome-level reference genomes for two strains of Caenorhabditis briggsae: an improved platform for comparative genomics.</title>
        <authorList>
            <person name="Stevens L."/>
            <person name="Andersen E.C."/>
        </authorList>
    </citation>
    <scope>NUCLEOTIDE SEQUENCE [LARGE SCALE GENOMIC DNA]</scope>
    <source>
        <strain evidence="2">QX1410_ONT</strain>
        <tissue evidence="2">Whole-organism</tissue>
    </source>
</reference>
<keyword evidence="5" id="KW-1185">Reference proteome</keyword>
<gene>
    <name evidence="2" type="ORF">L3Y34_010331</name>
    <name evidence="3" type="ORF">L5515_016222</name>
</gene>
<organism evidence="2 4">
    <name type="scientific">Caenorhabditis briggsae</name>
    <dbReference type="NCBI Taxonomy" id="6238"/>
    <lineage>
        <taxon>Eukaryota</taxon>
        <taxon>Metazoa</taxon>
        <taxon>Ecdysozoa</taxon>
        <taxon>Nematoda</taxon>
        <taxon>Chromadorea</taxon>
        <taxon>Rhabditida</taxon>
        <taxon>Rhabditina</taxon>
        <taxon>Rhabditomorpha</taxon>
        <taxon>Rhabditoidea</taxon>
        <taxon>Rhabditidae</taxon>
        <taxon>Peloderinae</taxon>
        <taxon>Caenorhabditis</taxon>
    </lineage>
</organism>
<dbReference type="EMBL" id="CP092625">
    <property type="protein sequence ID" value="UMM38983.1"/>
    <property type="molecule type" value="Genomic_DNA"/>
</dbReference>
<evidence type="ECO:0000313" key="2">
    <source>
        <dbReference type="EMBL" id="ULT79674.1"/>
    </source>
</evidence>
<reference evidence="3 5" key="1">
    <citation type="submission" date="2022-04" db="EMBL/GenBank/DDBJ databases">
        <title>Chromosome-level reference genomes for two strains of Caenorhabditis briggsae: an improved platform for comparative genomics.</title>
        <authorList>
            <person name="Stevens L."/>
            <person name="Andersen E."/>
        </authorList>
    </citation>
    <scope>NUCLEOTIDE SEQUENCE [LARGE SCALE GENOMIC DNA]</scope>
    <source>
        <strain evidence="3">VX34</strain>
        <tissue evidence="3">Whole-organism</tissue>
    </source>
</reference>
<dbReference type="EMBL" id="CP090896">
    <property type="protein sequence ID" value="ULT79674.1"/>
    <property type="molecule type" value="Genomic_DNA"/>
</dbReference>
<keyword evidence="1" id="KW-1133">Transmembrane helix</keyword>
<sequence>MDRKNSTWTSVCFYLTRENAILDYKQITALISPSNGHISKLHHIFKVQNVDACFPKTSTSSSESTAPIDIPLNTLILIGVVGLLIIALIRLLIFVCCLSKYQRYLKQKTKRMRSSSRAGSYYKSPNLIPPSLPGYM</sequence>
<accession>A0AAE9CSX3</accession>
<dbReference type="Proteomes" id="UP000827892">
    <property type="component" value="Chromosome X"/>
</dbReference>
<feature type="transmembrane region" description="Helical" evidence="1">
    <location>
        <begin position="75"/>
        <end position="98"/>
    </location>
</feature>
<protein>
    <submittedName>
        <fullName evidence="2">Uncharacterized protein</fullName>
    </submittedName>
</protein>
<evidence type="ECO:0000313" key="5">
    <source>
        <dbReference type="Proteomes" id="UP000829354"/>
    </source>
</evidence>
<keyword evidence="1" id="KW-0812">Transmembrane</keyword>
<evidence type="ECO:0000313" key="3">
    <source>
        <dbReference type="EMBL" id="UMM38983.1"/>
    </source>
</evidence>
<proteinExistence type="predicted"/>
<keyword evidence="1" id="KW-0472">Membrane</keyword>
<evidence type="ECO:0000256" key="1">
    <source>
        <dbReference type="SAM" id="Phobius"/>
    </source>
</evidence>
<name>A0AAE9CSX3_CAEBR</name>